<organism evidence="1 2">
    <name type="scientific">Peronosclerospora sorghi</name>
    <dbReference type="NCBI Taxonomy" id="230839"/>
    <lineage>
        <taxon>Eukaryota</taxon>
        <taxon>Sar</taxon>
        <taxon>Stramenopiles</taxon>
        <taxon>Oomycota</taxon>
        <taxon>Peronosporomycetes</taxon>
        <taxon>Peronosporales</taxon>
        <taxon>Peronosporaceae</taxon>
        <taxon>Peronosclerospora</taxon>
    </lineage>
</organism>
<proteinExistence type="predicted"/>
<comment type="caution">
    <text evidence="1">The sequence shown here is derived from an EMBL/GenBank/DDBJ whole genome shotgun (WGS) entry which is preliminary data.</text>
</comment>
<accession>A0ACC0WIL2</accession>
<keyword evidence="2" id="KW-1185">Reference proteome</keyword>
<dbReference type="EMBL" id="CM047592">
    <property type="protein sequence ID" value="KAI9918131.1"/>
    <property type="molecule type" value="Genomic_DNA"/>
</dbReference>
<evidence type="ECO:0000313" key="2">
    <source>
        <dbReference type="Proteomes" id="UP001163321"/>
    </source>
</evidence>
<dbReference type="Proteomes" id="UP001163321">
    <property type="component" value="Chromosome 13"/>
</dbReference>
<gene>
    <name evidence="1" type="ORF">PsorP6_012741</name>
</gene>
<sequence>MDAHDVARWTHVLYAEHAHLESRQVARLGQLYGALCAAALLVASSGGAKETEKEEKARAAKARLVETKLVQYFDDHEALSIESMENGQSLTRSLTEAIERDVAALVKCFRDNGKEAMTWTSVACFMGSRVLVSTRERGANMSRGVAMRTLVHLVNATSPEQLEWNEVSEFILDAGQFGSCIEAFDESTLVHYSIK</sequence>
<evidence type="ECO:0000313" key="1">
    <source>
        <dbReference type="EMBL" id="KAI9918131.1"/>
    </source>
</evidence>
<reference evidence="1 2" key="1">
    <citation type="journal article" date="2022" name="bioRxiv">
        <title>The genome of the oomycete Peronosclerospora sorghi, a cosmopolitan pathogen of maize and sorghum, is inflated with dispersed pseudogenes.</title>
        <authorList>
            <person name="Fletcher K."/>
            <person name="Martin F."/>
            <person name="Isakeit T."/>
            <person name="Cavanaugh K."/>
            <person name="Magill C."/>
            <person name="Michelmore R."/>
        </authorList>
    </citation>
    <scope>NUCLEOTIDE SEQUENCE [LARGE SCALE GENOMIC DNA]</scope>
    <source>
        <strain evidence="1">P6</strain>
    </source>
</reference>
<name>A0ACC0WIL2_9STRA</name>
<protein>
    <submittedName>
        <fullName evidence="1">Uncharacterized protein</fullName>
    </submittedName>
</protein>